<feature type="region of interest" description="Disordered" evidence="1">
    <location>
        <begin position="1"/>
        <end position="29"/>
    </location>
</feature>
<dbReference type="AlphaFoldDB" id="A0AAV7NRZ2"/>
<comment type="caution">
    <text evidence="2">The sequence shown here is derived from an EMBL/GenBank/DDBJ whole genome shotgun (WGS) entry which is preliminary data.</text>
</comment>
<keyword evidence="3" id="KW-1185">Reference proteome</keyword>
<evidence type="ECO:0000313" key="3">
    <source>
        <dbReference type="Proteomes" id="UP001066276"/>
    </source>
</evidence>
<evidence type="ECO:0000313" key="2">
    <source>
        <dbReference type="EMBL" id="KAJ1115595.1"/>
    </source>
</evidence>
<name>A0AAV7NRZ2_PLEWA</name>
<dbReference type="Proteomes" id="UP001066276">
    <property type="component" value="Chromosome 8"/>
</dbReference>
<gene>
    <name evidence="2" type="ORF">NDU88_003817</name>
</gene>
<dbReference type="EMBL" id="JANPWB010000012">
    <property type="protein sequence ID" value="KAJ1115595.1"/>
    <property type="molecule type" value="Genomic_DNA"/>
</dbReference>
<proteinExistence type="predicted"/>
<accession>A0AAV7NRZ2</accession>
<evidence type="ECO:0000256" key="1">
    <source>
        <dbReference type="SAM" id="MobiDB-lite"/>
    </source>
</evidence>
<reference evidence="2" key="1">
    <citation type="journal article" date="2022" name="bioRxiv">
        <title>Sequencing and chromosome-scale assembly of the giantPleurodeles waltlgenome.</title>
        <authorList>
            <person name="Brown T."/>
            <person name="Elewa A."/>
            <person name="Iarovenko S."/>
            <person name="Subramanian E."/>
            <person name="Araus A.J."/>
            <person name="Petzold A."/>
            <person name="Susuki M."/>
            <person name="Suzuki K.-i.T."/>
            <person name="Hayashi T."/>
            <person name="Toyoda A."/>
            <person name="Oliveira C."/>
            <person name="Osipova E."/>
            <person name="Leigh N.D."/>
            <person name="Simon A."/>
            <person name="Yun M.H."/>
        </authorList>
    </citation>
    <scope>NUCLEOTIDE SEQUENCE</scope>
    <source>
        <strain evidence="2">20211129_DDA</strain>
        <tissue evidence="2">Liver</tissue>
    </source>
</reference>
<sequence length="102" mass="11447">MRETNSKDSTVTPSHQSSPPRRGGSAADTGVTSVLPQLFWTLTARSALRLKSRVVWRRLARREFTGSALAVRHVPPTELHYKTNFGLSCISLLDASKIYRMY</sequence>
<organism evidence="2 3">
    <name type="scientific">Pleurodeles waltl</name>
    <name type="common">Iberian ribbed newt</name>
    <dbReference type="NCBI Taxonomy" id="8319"/>
    <lineage>
        <taxon>Eukaryota</taxon>
        <taxon>Metazoa</taxon>
        <taxon>Chordata</taxon>
        <taxon>Craniata</taxon>
        <taxon>Vertebrata</taxon>
        <taxon>Euteleostomi</taxon>
        <taxon>Amphibia</taxon>
        <taxon>Batrachia</taxon>
        <taxon>Caudata</taxon>
        <taxon>Salamandroidea</taxon>
        <taxon>Salamandridae</taxon>
        <taxon>Pleurodelinae</taxon>
        <taxon>Pleurodeles</taxon>
    </lineage>
</organism>
<feature type="compositionally biased region" description="Polar residues" evidence="1">
    <location>
        <begin position="7"/>
        <end position="19"/>
    </location>
</feature>
<protein>
    <submittedName>
        <fullName evidence="2">Uncharacterized protein</fullName>
    </submittedName>
</protein>